<feature type="domain" description="Pseudouridine synthase RsuA/RluA-like" evidence="3">
    <location>
        <begin position="144"/>
        <end position="294"/>
    </location>
</feature>
<dbReference type="InterPro" id="IPR006225">
    <property type="entry name" value="PsdUridine_synth_RluC/D"/>
</dbReference>
<protein>
    <submittedName>
        <fullName evidence="4">Pseudouridine synthase</fullName>
    </submittedName>
</protein>
<dbReference type="GO" id="GO:0000455">
    <property type="term" value="P:enzyme-directed rRNA pseudouridine synthesis"/>
    <property type="evidence" value="ECO:0007669"/>
    <property type="project" value="TreeGrafter"/>
</dbReference>
<evidence type="ECO:0000313" key="4">
    <source>
        <dbReference type="EMBL" id="ORY90192.1"/>
    </source>
</evidence>
<dbReference type="Gene3D" id="3.30.2350.10">
    <property type="entry name" value="Pseudouridine synthase"/>
    <property type="match status" value="1"/>
</dbReference>
<dbReference type="AlphaFoldDB" id="A0A1Y2G0N2"/>
<keyword evidence="5" id="KW-1185">Reference proteome</keyword>
<feature type="compositionally biased region" description="Polar residues" evidence="2">
    <location>
        <begin position="371"/>
        <end position="381"/>
    </location>
</feature>
<dbReference type="OrthoDB" id="424794at2759"/>
<dbReference type="CDD" id="cd02557">
    <property type="entry name" value="PseudoU_synth_ScRIB2"/>
    <property type="match status" value="1"/>
</dbReference>
<dbReference type="Proteomes" id="UP000193467">
    <property type="component" value="Unassembled WGS sequence"/>
</dbReference>
<name>A0A1Y2G0N2_9BASI</name>
<dbReference type="Pfam" id="PF00849">
    <property type="entry name" value="PseudoU_synth_2"/>
    <property type="match status" value="1"/>
</dbReference>
<comment type="caution">
    <text evidence="4">The sequence shown here is derived from an EMBL/GenBank/DDBJ whole genome shotgun (WGS) entry which is preliminary data.</text>
</comment>
<proteinExistence type="predicted"/>
<evidence type="ECO:0000259" key="3">
    <source>
        <dbReference type="Pfam" id="PF00849"/>
    </source>
</evidence>
<dbReference type="FunCoup" id="A0A1Y2G0N2">
    <property type="interactions" value="288"/>
</dbReference>
<dbReference type="InterPro" id="IPR050188">
    <property type="entry name" value="RluA_PseudoU_synthase"/>
</dbReference>
<feature type="region of interest" description="Disordered" evidence="2">
    <location>
        <begin position="348"/>
        <end position="381"/>
    </location>
</feature>
<dbReference type="SUPFAM" id="SSF55120">
    <property type="entry name" value="Pseudouridine synthase"/>
    <property type="match status" value="1"/>
</dbReference>
<dbReference type="STRING" id="106004.A0A1Y2G0N2"/>
<feature type="active site" evidence="1">
    <location>
        <position position="186"/>
    </location>
</feature>
<gene>
    <name evidence="4" type="ORF">BCR35DRAFT_299761</name>
</gene>
<sequence>MAELNQRPHKIDKFKGVKGNNTNKIPAATGPFALPPPKPEFYEENGLRKVKPYMFAFQSYAKERWQGRTLIDVYSEFRDRSIEYYEWAIATGAIVVNNETSTPDRILRNGDLLSNVLHRHEPPVVAGPIRIIYDGRLPGKDGETLVVEKPGSMPVHSTGRYNFNTLLSILKYDYDIPLVHTSNRLDRLTSGVMVCALTVEASKKLGAWFGGLRATGVDKEYVARCVGRFPDGEITCEEPLLTIDRQIGVNVVHPEGRPSKTIFTRMSYHEVSNTSVVHCKPITGRSHQIRVHLQFLGHSIANDPIYQNTAAWGETGGKGGVFGANRGGSAEERQRRQDMGDELMKQRKEAGVGADLTTPVPEGDSKAEEQVTPSNEPTSIYNKQGRVRNATPGQVDLDAVANDRKAHDPTLTEGAKVAIAALRVVKDEADGWARQRDLLGIAAAKKSGDGSGLLSAAEKVAAGQEEERVEEIAAEGDEEGNFCKTCFTPLIPDPRPEQLFIWLHAMRYKTTDWDWSSPALPYWAEESYDVPLTSILA</sequence>
<dbReference type="InterPro" id="IPR006145">
    <property type="entry name" value="PsdUridine_synth_RsuA/RluA"/>
</dbReference>
<evidence type="ECO:0000313" key="5">
    <source>
        <dbReference type="Proteomes" id="UP000193467"/>
    </source>
</evidence>
<dbReference type="EMBL" id="MCGR01000004">
    <property type="protein sequence ID" value="ORY90192.1"/>
    <property type="molecule type" value="Genomic_DNA"/>
</dbReference>
<accession>A0A1Y2G0N2</accession>
<feature type="region of interest" description="Disordered" evidence="2">
    <location>
        <begin position="1"/>
        <end position="20"/>
    </location>
</feature>
<dbReference type="InterPro" id="IPR020103">
    <property type="entry name" value="PsdUridine_synth_cat_dom_sf"/>
</dbReference>
<dbReference type="NCBIfam" id="TIGR00005">
    <property type="entry name" value="rluA_subfam"/>
    <property type="match status" value="1"/>
</dbReference>
<dbReference type="PANTHER" id="PTHR21600:SF40">
    <property type="entry name" value="PSEUDOURIDYLATE SYNTHASE RPUSD2"/>
    <property type="match status" value="1"/>
</dbReference>
<dbReference type="PANTHER" id="PTHR21600">
    <property type="entry name" value="MITOCHONDRIAL RNA PSEUDOURIDINE SYNTHASE"/>
    <property type="match status" value="1"/>
</dbReference>
<dbReference type="GO" id="GO:0003723">
    <property type="term" value="F:RNA binding"/>
    <property type="evidence" value="ECO:0007669"/>
    <property type="project" value="InterPro"/>
</dbReference>
<evidence type="ECO:0000256" key="1">
    <source>
        <dbReference type="PIRSR" id="PIRSR606225-1"/>
    </source>
</evidence>
<organism evidence="4 5">
    <name type="scientific">Leucosporidium creatinivorum</name>
    <dbReference type="NCBI Taxonomy" id="106004"/>
    <lineage>
        <taxon>Eukaryota</taxon>
        <taxon>Fungi</taxon>
        <taxon>Dikarya</taxon>
        <taxon>Basidiomycota</taxon>
        <taxon>Pucciniomycotina</taxon>
        <taxon>Microbotryomycetes</taxon>
        <taxon>Leucosporidiales</taxon>
        <taxon>Leucosporidium</taxon>
    </lineage>
</organism>
<dbReference type="InParanoid" id="A0A1Y2G0N2"/>
<reference evidence="4 5" key="1">
    <citation type="submission" date="2016-07" db="EMBL/GenBank/DDBJ databases">
        <title>Pervasive Adenine N6-methylation of Active Genes in Fungi.</title>
        <authorList>
            <consortium name="DOE Joint Genome Institute"/>
            <person name="Mondo S.J."/>
            <person name="Dannebaum R.O."/>
            <person name="Kuo R.C."/>
            <person name="Labutti K."/>
            <person name="Haridas S."/>
            <person name="Kuo A."/>
            <person name="Salamov A."/>
            <person name="Ahrendt S.R."/>
            <person name="Lipzen A."/>
            <person name="Sullivan W."/>
            <person name="Andreopoulos W.B."/>
            <person name="Clum A."/>
            <person name="Lindquist E."/>
            <person name="Daum C."/>
            <person name="Ramamoorthy G.K."/>
            <person name="Gryganskyi A."/>
            <person name="Culley D."/>
            <person name="Magnuson J.K."/>
            <person name="James T.Y."/>
            <person name="O'Malley M.A."/>
            <person name="Stajich J.E."/>
            <person name="Spatafora J.W."/>
            <person name="Visel A."/>
            <person name="Grigoriev I.V."/>
        </authorList>
    </citation>
    <scope>NUCLEOTIDE SEQUENCE [LARGE SCALE GENOMIC DNA]</scope>
    <source>
        <strain evidence="4 5">62-1032</strain>
    </source>
</reference>
<evidence type="ECO:0000256" key="2">
    <source>
        <dbReference type="SAM" id="MobiDB-lite"/>
    </source>
</evidence>
<dbReference type="GO" id="GO:0009982">
    <property type="term" value="F:pseudouridine synthase activity"/>
    <property type="evidence" value="ECO:0007669"/>
    <property type="project" value="InterPro"/>
</dbReference>